<dbReference type="SUPFAM" id="SSF55729">
    <property type="entry name" value="Acyl-CoA N-acyltransferases (Nat)"/>
    <property type="match status" value="1"/>
</dbReference>
<feature type="domain" description="N-acetyltransferase" evidence="1">
    <location>
        <begin position="20"/>
        <end position="166"/>
    </location>
</feature>
<dbReference type="Pfam" id="PF00583">
    <property type="entry name" value="Acetyltransf_1"/>
    <property type="match status" value="1"/>
</dbReference>
<dbReference type="CDD" id="cd04301">
    <property type="entry name" value="NAT_SF"/>
    <property type="match status" value="1"/>
</dbReference>
<keyword evidence="2" id="KW-0808">Transferase</keyword>
<dbReference type="EMBL" id="OJIN01000223">
    <property type="protein sequence ID" value="SPD75971.1"/>
    <property type="molecule type" value="Genomic_DNA"/>
</dbReference>
<dbReference type="InterPro" id="IPR016181">
    <property type="entry name" value="Acyl_CoA_acyltransferase"/>
</dbReference>
<gene>
    <name evidence="2" type="ORF">PITCH_A780101</name>
</gene>
<evidence type="ECO:0000313" key="2">
    <source>
        <dbReference type="EMBL" id="SPD75971.1"/>
    </source>
</evidence>
<proteinExistence type="predicted"/>
<evidence type="ECO:0000259" key="1">
    <source>
        <dbReference type="PROSITE" id="PS51186"/>
    </source>
</evidence>
<dbReference type="PROSITE" id="PS51186">
    <property type="entry name" value="GNAT"/>
    <property type="match status" value="1"/>
</dbReference>
<organism evidence="2">
    <name type="scientific">uncultured Desulfobacterium sp</name>
    <dbReference type="NCBI Taxonomy" id="201089"/>
    <lineage>
        <taxon>Bacteria</taxon>
        <taxon>Pseudomonadati</taxon>
        <taxon>Thermodesulfobacteriota</taxon>
        <taxon>Desulfobacteria</taxon>
        <taxon>Desulfobacterales</taxon>
        <taxon>Desulfobacteriaceae</taxon>
        <taxon>Desulfobacterium</taxon>
        <taxon>environmental samples</taxon>
    </lineage>
</organism>
<dbReference type="AlphaFoldDB" id="A0A445N2P9"/>
<dbReference type="InterPro" id="IPR000182">
    <property type="entry name" value="GNAT_dom"/>
</dbReference>
<dbReference type="Gene3D" id="3.40.630.30">
    <property type="match status" value="1"/>
</dbReference>
<protein>
    <submittedName>
        <fullName evidence="2">Putative GCN5-like N-acetyltransferase</fullName>
    </submittedName>
</protein>
<dbReference type="GO" id="GO:0016747">
    <property type="term" value="F:acyltransferase activity, transferring groups other than amino-acyl groups"/>
    <property type="evidence" value="ECO:0007669"/>
    <property type="project" value="InterPro"/>
</dbReference>
<accession>A0A445N2P9</accession>
<reference evidence="2" key="1">
    <citation type="submission" date="2018-01" db="EMBL/GenBank/DDBJ databases">
        <authorList>
            <person name="Regsiter A."/>
            <person name="William W."/>
        </authorList>
    </citation>
    <scope>NUCLEOTIDE SEQUENCE</scope>
    <source>
        <strain evidence="2">TRIP AH-1</strain>
    </source>
</reference>
<sequence>MDDCSHILPSGIIDAHGRTIKFLAYEESYYQGLREMYDTFEPKGVEAGLPPANEELRHKWIDMMLSSFFNIVAIHNEIVIGHAALDILVESGSPEYLIFIKKQFRYCGIGTRLSETIRRIAKDVGCKRLWLNVRTGNAIAIKVFKKVGFRFTGGIDIQREMELIFDRGKKSR</sequence>
<name>A0A445N2P9_9BACT</name>